<accession>B8CG02</accession>
<sequence>MTTVSVEERNDVCDGVRTVNEPGLITTCVKPIIASIRTSYREQREDDTQRVAIGVASEVGYEVVDHGIRDTYMTVEDMLLCEQQPIDGAKYYLGIDCTKQNNKARVFYEAHNMMNSTEDPMKAWEKQMMMNATYYVEGAARKADWALAVGVCGNCAEPNEEAVTPLALEEDNTKATDEATAAVAYPKNSTTVKIATFDKCGAAAEMKDKLNFRFI</sequence>
<dbReference type="RefSeq" id="XP_002294947.1">
    <property type="nucleotide sequence ID" value="XM_002294911.1"/>
</dbReference>
<dbReference type="EMBL" id="CM000653">
    <property type="protein sequence ID" value="EED87727.1"/>
    <property type="molecule type" value="Genomic_DNA"/>
</dbReference>
<evidence type="ECO:0000313" key="1">
    <source>
        <dbReference type="EMBL" id="EED87727.1"/>
    </source>
</evidence>
<reference evidence="1 2" key="2">
    <citation type="journal article" date="2008" name="Nature">
        <title>The Phaeodactylum genome reveals the evolutionary history of diatom genomes.</title>
        <authorList>
            <person name="Bowler C."/>
            <person name="Allen A.E."/>
            <person name="Badger J.H."/>
            <person name="Grimwood J."/>
            <person name="Jabbari K."/>
            <person name="Kuo A."/>
            <person name="Maheswari U."/>
            <person name="Martens C."/>
            <person name="Maumus F."/>
            <person name="Otillar R.P."/>
            <person name="Rayko E."/>
            <person name="Salamov A."/>
            <person name="Vandepoele K."/>
            <person name="Beszteri B."/>
            <person name="Gruber A."/>
            <person name="Heijde M."/>
            <person name="Katinka M."/>
            <person name="Mock T."/>
            <person name="Valentin K."/>
            <person name="Verret F."/>
            <person name="Berges J.A."/>
            <person name="Brownlee C."/>
            <person name="Cadoret J.P."/>
            <person name="Chiovitti A."/>
            <person name="Choi C.J."/>
            <person name="Coesel S."/>
            <person name="De Martino A."/>
            <person name="Detter J.C."/>
            <person name="Durkin C."/>
            <person name="Falciatore A."/>
            <person name="Fournet J."/>
            <person name="Haruta M."/>
            <person name="Huysman M.J."/>
            <person name="Jenkins B.D."/>
            <person name="Jiroutova K."/>
            <person name="Jorgensen R.E."/>
            <person name="Joubert Y."/>
            <person name="Kaplan A."/>
            <person name="Kroger N."/>
            <person name="Kroth P.G."/>
            <person name="La Roche J."/>
            <person name="Lindquist E."/>
            <person name="Lommer M."/>
            <person name="Martin-Jezequel V."/>
            <person name="Lopez P.J."/>
            <person name="Lucas S."/>
            <person name="Mangogna M."/>
            <person name="McGinnis K."/>
            <person name="Medlin L.K."/>
            <person name="Montsant A."/>
            <person name="Oudot-Le Secq M.P."/>
            <person name="Napoli C."/>
            <person name="Obornik M."/>
            <person name="Parker M.S."/>
            <person name="Petit J.L."/>
            <person name="Porcel B.M."/>
            <person name="Poulsen N."/>
            <person name="Robison M."/>
            <person name="Rychlewski L."/>
            <person name="Rynearson T.A."/>
            <person name="Schmutz J."/>
            <person name="Shapiro H."/>
            <person name="Siaut M."/>
            <person name="Stanley M."/>
            <person name="Sussman M.R."/>
            <person name="Taylor A.R."/>
            <person name="Vardi A."/>
            <person name="von Dassow P."/>
            <person name="Vyverman W."/>
            <person name="Willis A."/>
            <person name="Wyrwicz L.S."/>
            <person name="Rokhsar D.S."/>
            <person name="Weissenbach J."/>
            <person name="Armbrust E.V."/>
            <person name="Green B.R."/>
            <person name="Van de Peer Y."/>
            <person name="Grigoriev I.V."/>
        </authorList>
    </citation>
    <scope>NUCLEOTIDE SEQUENCE [LARGE SCALE GENOMIC DNA]</scope>
    <source>
        <strain evidence="1 2">CCMP1335</strain>
    </source>
</reference>
<dbReference type="PaxDb" id="35128-Thaps11939"/>
<keyword evidence="2" id="KW-1185">Reference proteome</keyword>
<dbReference type="InParanoid" id="B8CG02"/>
<gene>
    <name evidence="1" type="ORF">THAPSDRAFT_11939</name>
</gene>
<reference evidence="1 2" key="1">
    <citation type="journal article" date="2004" name="Science">
        <title>The genome of the diatom Thalassiosira pseudonana: ecology, evolution, and metabolism.</title>
        <authorList>
            <person name="Armbrust E.V."/>
            <person name="Berges J.A."/>
            <person name="Bowler C."/>
            <person name="Green B.R."/>
            <person name="Martinez D."/>
            <person name="Putnam N.H."/>
            <person name="Zhou S."/>
            <person name="Allen A.E."/>
            <person name="Apt K.E."/>
            <person name="Bechner M."/>
            <person name="Brzezinski M.A."/>
            <person name="Chaal B.K."/>
            <person name="Chiovitti A."/>
            <person name="Davis A.K."/>
            <person name="Demarest M.S."/>
            <person name="Detter J.C."/>
            <person name="Glavina T."/>
            <person name="Goodstein D."/>
            <person name="Hadi M.Z."/>
            <person name="Hellsten U."/>
            <person name="Hildebrand M."/>
            <person name="Jenkins B.D."/>
            <person name="Jurka J."/>
            <person name="Kapitonov V.V."/>
            <person name="Kroger N."/>
            <person name="Lau W.W."/>
            <person name="Lane T.W."/>
            <person name="Larimer F.W."/>
            <person name="Lippmeier J.C."/>
            <person name="Lucas S."/>
            <person name="Medina M."/>
            <person name="Montsant A."/>
            <person name="Obornik M."/>
            <person name="Parker M.S."/>
            <person name="Palenik B."/>
            <person name="Pazour G.J."/>
            <person name="Richardson P.M."/>
            <person name="Rynearson T.A."/>
            <person name="Saito M.A."/>
            <person name="Schwartz D.C."/>
            <person name="Thamatrakoln K."/>
            <person name="Valentin K."/>
            <person name="Vardi A."/>
            <person name="Wilkerson F.P."/>
            <person name="Rokhsar D.S."/>
        </authorList>
    </citation>
    <scope>NUCLEOTIDE SEQUENCE [LARGE SCALE GENOMIC DNA]</scope>
    <source>
        <strain evidence="1 2">CCMP1335</strain>
    </source>
</reference>
<evidence type="ECO:0000313" key="2">
    <source>
        <dbReference type="Proteomes" id="UP000001449"/>
    </source>
</evidence>
<protein>
    <submittedName>
        <fullName evidence="1">Uncharacterized protein</fullName>
    </submittedName>
</protein>
<dbReference type="AlphaFoldDB" id="B8CG02"/>
<dbReference type="KEGG" id="tps:THAPSDRAFT_11939"/>
<dbReference type="HOGENOM" id="CLU_1285606_0_0_1"/>
<name>B8CG02_THAPS</name>
<dbReference type="GeneID" id="7448242"/>
<organism evidence="1 2">
    <name type="scientific">Thalassiosira pseudonana</name>
    <name type="common">Marine diatom</name>
    <name type="synonym">Cyclotella nana</name>
    <dbReference type="NCBI Taxonomy" id="35128"/>
    <lineage>
        <taxon>Eukaryota</taxon>
        <taxon>Sar</taxon>
        <taxon>Stramenopiles</taxon>
        <taxon>Ochrophyta</taxon>
        <taxon>Bacillariophyta</taxon>
        <taxon>Coscinodiscophyceae</taxon>
        <taxon>Thalassiosirophycidae</taxon>
        <taxon>Thalassiosirales</taxon>
        <taxon>Thalassiosiraceae</taxon>
        <taxon>Thalassiosira</taxon>
    </lineage>
</organism>
<proteinExistence type="predicted"/>
<dbReference type="Proteomes" id="UP000001449">
    <property type="component" value="Chromosome 22"/>
</dbReference>